<evidence type="ECO:0000256" key="1">
    <source>
        <dbReference type="ARBA" id="ARBA00022485"/>
    </source>
</evidence>
<keyword evidence="4" id="KW-0560">Oxidoreductase</keyword>
<dbReference type="GO" id="GO:0051539">
    <property type="term" value="F:4 iron, 4 sulfur cluster binding"/>
    <property type="evidence" value="ECO:0007669"/>
    <property type="project" value="UniProtKB-KW"/>
</dbReference>
<dbReference type="Gene3D" id="3.90.480.10">
    <property type="entry name" value="Sulfite Reductase Hemoprotein,Domain 2"/>
    <property type="match status" value="1"/>
</dbReference>
<dbReference type="EMBL" id="BOOY01000016">
    <property type="protein sequence ID" value="GIJ02827.1"/>
    <property type="molecule type" value="Genomic_DNA"/>
</dbReference>
<dbReference type="InterPro" id="IPR045854">
    <property type="entry name" value="NO2/SO3_Rdtase_4Fe4S_sf"/>
</dbReference>
<evidence type="ECO:0000256" key="6">
    <source>
        <dbReference type="ARBA" id="ARBA00023014"/>
    </source>
</evidence>
<evidence type="ECO:0000256" key="4">
    <source>
        <dbReference type="ARBA" id="ARBA00023002"/>
    </source>
</evidence>
<dbReference type="SUPFAM" id="SSF56014">
    <property type="entry name" value="Nitrite and sulphite reductase 4Fe-4S domain-like"/>
    <property type="match status" value="1"/>
</dbReference>
<evidence type="ECO:0000259" key="7">
    <source>
        <dbReference type="Pfam" id="PF03460"/>
    </source>
</evidence>
<dbReference type="PANTHER" id="PTHR32439">
    <property type="entry name" value="FERREDOXIN--NITRITE REDUCTASE, CHLOROPLASTIC"/>
    <property type="match status" value="1"/>
</dbReference>
<evidence type="ECO:0000313" key="8">
    <source>
        <dbReference type="EMBL" id="GIJ02827.1"/>
    </source>
</evidence>
<dbReference type="GO" id="GO:0046872">
    <property type="term" value="F:metal ion binding"/>
    <property type="evidence" value="ECO:0007669"/>
    <property type="project" value="UniProtKB-KW"/>
</dbReference>
<evidence type="ECO:0000256" key="3">
    <source>
        <dbReference type="ARBA" id="ARBA00022723"/>
    </source>
</evidence>
<dbReference type="SUPFAM" id="SSF55124">
    <property type="entry name" value="Nitrite/Sulfite reductase N-terminal domain-like"/>
    <property type="match status" value="2"/>
</dbReference>
<feature type="domain" description="Nitrite/Sulfite reductase ferredoxin-like" evidence="7">
    <location>
        <begin position="30"/>
        <end position="75"/>
    </location>
</feature>
<keyword evidence="1" id="KW-0004">4Fe-4S</keyword>
<keyword evidence="9" id="KW-1185">Reference proteome</keyword>
<dbReference type="GO" id="GO:0016491">
    <property type="term" value="F:oxidoreductase activity"/>
    <property type="evidence" value="ECO:0007669"/>
    <property type="project" value="UniProtKB-KW"/>
</dbReference>
<evidence type="ECO:0000256" key="2">
    <source>
        <dbReference type="ARBA" id="ARBA00022617"/>
    </source>
</evidence>
<name>A0A8J3Y7G0_9ACTN</name>
<sequence length="380" mass="37358">MPTPPPGRRPGPDACPGALRLHAAADGPLARVRVPGGVVTAAQLRAVGALARAHGDGHAELTSRANLQLRALRAEPVTLAAALRAAGLLPSDTHETVRNILASPLAATRLPVARLDAGLCADARLADLPGRFLFALDDGALDVAARADVAAVPAGGATAILLAGADAGVRVADPVAGLLAAAHAFLDERAAQGGTAWRLAELTDGPARVAARLGGALDGPRLAVRPGSPVAPGLLPGPAGPAVSALVPLGRLHADQLDALAAAGDPVVVTPWRGVVVPGLADPAPLAAAGLETSPGSRWAGVSACAGRPGCAKSHADVRAAADAATRPGGGRPVHWTGCPRGCGAPAGDHVRVEATATGWTVDGRPAATGDLAAAVAAAR</sequence>
<protein>
    <submittedName>
        <fullName evidence="8">Precorrin-3B synthase</fullName>
    </submittedName>
</protein>
<accession>A0A8J3Y7G0</accession>
<proteinExistence type="predicted"/>
<gene>
    <name evidence="8" type="primary">cobG</name>
    <name evidence="8" type="ORF">Sya03_21790</name>
</gene>
<organism evidence="8 9">
    <name type="scientific">Spirilliplanes yamanashiensis</name>
    <dbReference type="NCBI Taxonomy" id="42233"/>
    <lineage>
        <taxon>Bacteria</taxon>
        <taxon>Bacillati</taxon>
        <taxon>Actinomycetota</taxon>
        <taxon>Actinomycetes</taxon>
        <taxon>Micromonosporales</taxon>
        <taxon>Micromonosporaceae</taxon>
        <taxon>Spirilliplanes</taxon>
    </lineage>
</organism>
<evidence type="ECO:0000256" key="5">
    <source>
        <dbReference type="ARBA" id="ARBA00023004"/>
    </source>
</evidence>
<dbReference type="AlphaFoldDB" id="A0A8J3Y7G0"/>
<keyword evidence="3" id="KW-0479">Metal-binding</keyword>
<dbReference type="PANTHER" id="PTHR32439:SF9">
    <property type="entry name" value="BLR3264 PROTEIN"/>
    <property type="match status" value="1"/>
</dbReference>
<dbReference type="RefSeq" id="WP_239107328.1">
    <property type="nucleotide sequence ID" value="NZ_BAAAGJ010000005.1"/>
</dbReference>
<dbReference type="InterPro" id="IPR051329">
    <property type="entry name" value="NIR_SIR_4Fe-4S"/>
</dbReference>
<keyword evidence="5" id="KW-0408">Iron</keyword>
<keyword evidence="6" id="KW-0411">Iron-sulfur</keyword>
<dbReference type="Gene3D" id="3.30.413.10">
    <property type="entry name" value="Sulfite Reductase Hemoprotein, domain 1"/>
    <property type="match status" value="1"/>
</dbReference>
<dbReference type="Proteomes" id="UP000652013">
    <property type="component" value="Unassembled WGS sequence"/>
</dbReference>
<reference evidence="8" key="1">
    <citation type="submission" date="2021-01" db="EMBL/GenBank/DDBJ databases">
        <title>Whole genome shotgun sequence of Spirilliplanes yamanashiensis NBRC 15828.</title>
        <authorList>
            <person name="Komaki H."/>
            <person name="Tamura T."/>
        </authorList>
    </citation>
    <scope>NUCLEOTIDE SEQUENCE</scope>
    <source>
        <strain evidence="8">NBRC 15828</strain>
    </source>
</reference>
<dbReference type="InterPro" id="IPR036136">
    <property type="entry name" value="Nit/Sulf_reduc_fer-like_dom_sf"/>
</dbReference>
<dbReference type="Pfam" id="PF03460">
    <property type="entry name" value="NIR_SIR_ferr"/>
    <property type="match status" value="1"/>
</dbReference>
<evidence type="ECO:0000313" key="9">
    <source>
        <dbReference type="Proteomes" id="UP000652013"/>
    </source>
</evidence>
<dbReference type="InterPro" id="IPR005117">
    <property type="entry name" value="NiRdtase/SiRdtase_haem-b_fer"/>
</dbReference>
<keyword evidence="2" id="KW-0349">Heme</keyword>
<comment type="caution">
    <text evidence="8">The sequence shown here is derived from an EMBL/GenBank/DDBJ whole genome shotgun (WGS) entry which is preliminary data.</text>
</comment>